<dbReference type="Gene3D" id="1.20.910.10">
    <property type="entry name" value="Heme oxygenase-like"/>
    <property type="match status" value="1"/>
</dbReference>
<organism evidence="1 2">
    <name type="scientific">Ornithinimicrobium ciconiae</name>
    <dbReference type="NCBI Taxonomy" id="2594265"/>
    <lineage>
        <taxon>Bacteria</taxon>
        <taxon>Bacillati</taxon>
        <taxon>Actinomycetota</taxon>
        <taxon>Actinomycetes</taxon>
        <taxon>Micrococcales</taxon>
        <taxon>Ornithinimicrobiaceae</taxon>
        <taxon>Ornithinimicrobium</taxon>
    </lineage>
</organism>
<dbReference type="KEGG" id="orz:FNH13_03225"/>
<accession>A0A516G7G0</accession>
<keyword evidence="2" id="KW-1185">Reference proteome</keyword>
<protein>
    <submittedName>
        <fullName evidence="1">Iron-containing redox enzyme family protein</fullName>
    </submittedName>
</protein>
<name>A0A516G7G0_9MICO</name>
<dbReference type="OrthoDB" id="252872at2"/>
<dbReference type="SUPFAM" id="SSF48613">
    <property type="entry name" value="Heme oxygenase-like"/>
    <property type="match status" value="1"/>
</dbReference>
<gene>
    <name evidence="1" type="ORF">FNH13_03225</name>
</gene>
<proteinExistence type="predicted"/>
<dbReference type="SMART" id="SM01236">
    <property type="entry name" value="Haem_oxygenase_2"/>
    <property type="match status" value="1"/>
</dbReference>
<reference evidence="1 2" key="1">
    <citation type="submission" date="2019-07" db="EMBL/GenBank/DDBJ databases">
        <title>complete genome sequencing of Ornithinimicrobium sp. H23M54.</title>
        <authorList>
            <person name="Bae J.-W."/>
            <person name="Lee S.-Y."/>
        </authorList>
    </citation>
    <scope>NUCLEOTIDE SEQUENCE [LARGE SCALE GENOMIC DNA]</scope>
    <source>
        <strain evidence="1 2">H23M54</strain>
    </source>
</reference>
<dbReference type="InterPro" id="IPR016084">
    <property type="entry name" value="Haem_Oase-like_multi-hlx"/>
</dbReference>
<dbReference type="Proteomes" id="UP000315395">
    <property type="component" value="Chromosome"/>
</dbReference>
<evidence type="ECO:0000313" key="2">
    <source>
        <dbReference type="Proteomes" id="UP000315395"/>
    </source>
</evidence>
<sequence length="327" mass="35962">MTTVSGIRPATLPSPRGPLSEQVMTALRTDPSRLDPTPAQKDEADAVDAALTLWVLHELSYRGFGDVSPEAEWEPSVLAVRRRLQQDLEARLRSRWAGHPFSADSFADDLMAFIESDDGPSVASYVHTSATAEQVLELLRWRSIYHLKESDPSSWTLPRLTSAPKAALAELQYDEYGSGRPDRLHAHLFARAMESLGLDTSYGAYLDECPLEVLEMNNVMTLFGLDGRLRGASMGHLAAFEVTSSVPSSRLVRGLQRLGMGEEIIDYYAEHVVADSVHDQIAVRLICGALAADEPDQADDIFFGAFTCLDQEARFARAILGRWGVAA</sequence>
<dbReference type="EMBL" id="CP041616">
    <property type="protein sequence ID" value="QDO87467.1"/>
    <property type="molecule type" value="Genomic_DNA"/>
</dbReference>
<evidence type="ECO:0000313" key="1">
    <source>
        <dbReference type="EMBL" id="QDO87467.1"/>
    </source>
</evidence>
<dbReference type="AlphaFoldDB" id="A0A516G7G0"/>
<dbReference type="Pfam" id="PF14518">
    <property type="entry name" value="Haem_oxygenas_2"/>
    <property type="match status" value="1"/>
</dbReference>
<dbReference type="RefSeq" id="WP_143782125.1">
    <property type="nucleotide sequence ID" value="NZ_CP041616.1"/>
</dbReference>